<keyword evidence="1" id="KW-0732">Signal</keyword>
<dbReference type="EMBL" id="WTYB01000001">
    <property type="protein sequence ID" value="MXP37234.1"/>
    <property type="molecule type" value="Genomic_DNA"/>
</dbReference>
<comment type="caution">
    <text evidence="3">The sequence shown here is derived from an EMBL/GenBank/DDBJ whole genome shotgun (WGS) entry which is preliminary data.</text>
</comment>
<protein>
    <submittedName>
        <fullName evidence="3">Uncharacterized protein</fullName>
    </submittedName>
</protein>
<sequence length="145" mass="16153">MKRYQALFLGIAALAAPANAASEQFNLLCTGTMTETSTFSPDKASQYQKEFRIDLASGRWCEGECKRPSNFATVEADRLVFIDHEDETKTLDSRSLEMVDRTTGKHSSYVMVIAYGRQKLTSSSVSEGDCEIRPFSGFPEVVTKF</sequence>
<evidence type="ECO:0000313" key="3">
    <source>
        <dbReference type="EMBL" id="MXP37234.1"/>
    </source>
</evidence>
<dbReference type="EMBL" id="JACICE010000001">
    <property type="protein sequence ID" value="MBB3775138.1"/>
    <property type="molecule type" value="Genomic_DNA"/>
</dbReference>
<dbReference type="OrthoDB" id="7568378at2"/>
<feature type="signal peptide" evidence="1">
    <location>
        <begin position="1"/>
        <end position="20"/>
    </location>
</feature>
<name>A0A6I4UH84_9SPHN</name>
<gene>
    <name evidence="2" type="ORF">FHS52_001081</name>
    <name evidence="3" type="ORF">GRI59_01240</name>
</gene>
<evidence type="ECO:0000313" key="2">
    <source>
        <dbReference type="EMBL" id="MBB3775138.1"/>
    </source>
</evidence>
<dbReference type="Proteomes" id="UP000430021">
    <property type="component" value="Unassembled WGS sequence"/>
</dbReference>
<dbReference type="Proteomes" id="UP000548685">
    <property type="component" value="Unassembled WGS sequence"/>
</dbReference>
<reference evidence="2 5" key="2">
    <citation type="submission" date="2020-08" db="EMBL/GenBank/DDBJ databases">
        <title>Genomic Encyclopedia of Type Strains, Phase IV (KMG-IV): sequencing the most valuable type-strain genomes for metagenomic binning, comparative biology and taxonomic classification.</title>
        <authorList>
            <person name="Goeker M."/>
        </authorList>
    </citation>
    <scope>NUCLEOTIDE SEQUENCE [LARGE SCALE GENOMIC DNA]</scope>
    <source>
        <strain evidence="2 5">DSM 8510</strain>
    </source>
</reference>
<evidence type="ECO:0000313" key="4">
    <source>
        <dbReference type="Proteomes" id="UP000430021"/>
    </source>
</evidence>
<feature type="chain" id="PRO_5026322846" evidence="1">
    <location>
        <begin position="21"/>
        <end position="145"/>
    </location>
</feature>
<keyword evidence="5" id="KW-1185">Reference proteome</keyword>
<reference evidence="3 4" key="1">
    <citation type="submission" date="2019-12" db="EMBL/GenBank/DDBJ databases">
        <title>Genomic-based taxomic classification of the family Erythrobacteraceae.</title>
        <authorList>
            <person name="Xu L."/>
        </authorList>
    </citation>
    <scope>NUCLEOTIDE SEQUENCE [LARGE SCALE GENOMIC DNA]</scope>
    <source>
        <strain evidence="3 4">JCM 10282</strain>
    </source>
</reference>
<evidence type="ECO:0000256" key="1">
    <source>
        <dbReference type="SAM" id="SignalP"/>
    </source>
</evidence>
<proteinExistence type="predicted"/>
<dbReference type="RefSeq" id="WP_160759390.1">
    <property type="nucleotide sequence ID" value="NZ_BAAADZ010000002.1"/>
</dbReference>
<dbReference type="AlphaFoldDB" id="A0A6I4UH84"/>
<accession>A0A6I4UH84</accession>
<organism evidence="3 4">
    <name type="scientific">Erythrobacter ramosus</name>
    <dbReference type="NCBI Taxonomy" id="35811"/>
    <lineage>
        <taxon>Bacteria</taxon>
        <taxon>Pseudomonadati</taxon>
        <taxon>Pseudomonadota</taxon>
        <taxon>Alphaproteobacteria</taxon>
        <taxon>Sphingomonadales</taxon>
        <taxon>Erythrobacteraceae</taxon>
        <taxon>Erythrobacter/Porphyrobacter group</taxon>
        <taxon>Erythrobacter</taxon>
    </lineage>
</organism>
<evidence type="ECO:0000313" key="5">
    <source>
        <dbReference type="Proteomes" id="UP000548685"/>
    </source>
</evidence>